<dbReference type="Gene3D" id="3.40.395.10">
    <property type="entry name" value="Adenoviral Proteinase, Chain A"/>
    <property type="match status" value="1"/>
</dbReference>
<protein>
    <recommendedName>
        <fullName evidence="4">Ubiquitin-like protease family profile domain-containing protein</fullName>
    </recommendedName>
</protein>
<accession>A0ABR1GH45</accession>
<evidence type="ECO:0008006" key="4">
    <source>
        <dbReference type="Google" id="ProtNLM"/>
    </source>
</evidence>
<evidence type="ECO:0000313" key="2">
    <source>
        <dbReference type="EMBL" id="KAK7397567.1"/>
    </source>
</evidence>
<dbReference type="Proteomes" id="UP001498476">
    <property type="component" value="Unassembled WGS sequence"/>
</dbReference>
<comment type="caution">
    <text evidence="2">The sequence shown here is derived from an EMBL/GenBank/DDBJ whole genome shotgun (WGS) entry which is preliminary data.</text>
</comment>
<proteinExistence type="predicted"/>
<gene>
    <name evidence="2" type="ORF">QQX98_013064</name>
</gene>
<feature type="compositionally biased region" description="Acidic residues" evidence="1">
    <location>
        <begin position="100"/>
        <end position="112"/>
    </location>
</feature>
<sequence>MLEDNLAVETLCHMTALSQLASEAIPPFPLKELHDYVGLLYGERLSWDEMRAAQITFIKILTARELANEEPHIDPGPSHSTTPTCPETAFPDDSLCVSDGENDGDDEEDETTESPYGTTTAPIQSFALPRPRTPPTRVPTSAPTPILTQTPTPKPPPNASSEEDAPPAPPLGSTVWRLGSGSRLTGPDVFGFLCRFVSLCPFEAIAVDPLLIDKSPSPAVRDQIAEASRIVLVPVHLAEMQHWVLVVLRAPNKLALLDSLPTDDMDEICERVEAMQIGLLSNCGNKWALDSPEVYRVECAPQNNSDDGAVALLVNAMHMLTRTDPFSSIGYHVWRRVFAAWIDGGTCILDDSLCKPLRVPLDGPRHAGLAKDKLVQYGELQESAAKVAKVLACVSRLWDPLARHNRRRQPPRAKTNADELPRPAAESQAVPSELLTELIQSQAALELLESRRFRNPRMETELKECIAALERQHRECLVNRGHVERILGQLQTDMAELQCKMRCLRDFVEQWK</sequence>
<dbReference type="EMBL" id="JAZAVJ010000485">
    <property type="protein sequence ID" value="KAK7397567.1"/>
    <property type="molecule type" value="Genomic_DNA"/>
</dbReference>
<keyword evidence="3" id="KW-1185">Reference proteome</keyword>
<feature type="compositionally biased region" description="Polar residues" evidence="1">
    <location>
        <begin position="114"/>
        <end position="123"/>
    </location>
</feature>
<organism evidence="2 3">
    <name type="scientific">Neonectria punicea</name>
    <dbReference type="NCBI Taxonomy" id="979145"/>
    <lineage>
        <taxon>Eukaryota</taxon>
        <taxon>Fungi</taxon>
        <taxon>Dikarya</taxon>
        <taxon>Ascomycota</taxon>
        <taxon>Pezizomycotina</taxon>
        <taxon>Sordariomycetes</taxon>
        <taxon>Hypocreomycetidae</taxon>
        <taxon>Hypocreales</taxon>
        <taxon>Nectriaceae</taxon>
        <taxon>Neonectria</taxon>
    </lineage>
</organism>
<name>A0ABR1GH45_9HYPO</name>
<feature type="region of interest" description="Disordered" evidence="1">
    <location>
        <begin position="404"/>
        <end position="426"/>
    </location>
</feature>
<evidence type="ECO:0000313" key="3">
    <source>
        <dbReference type="Proteomes" id="UP001498476"/>
    </source>
</evidence>
<feature type="region of interest" description="Disordered" evidence="1">
    <location>
        <begin position="70"/>
        <end position="174"/>
    </location>
</feature>
<reference evidence="2 3" key="1">
    <citation type="journal article" date="2025" name="Microbiol. Resour. Announc.">
        <title>Draft genome sequences for Neonectria magnoliae and Neonectria punicea, canker pathogens of Liriodendron tulipifera and Acer saccharum in West Virginia.</title>
        <authorList>
            <person name="Petronek H.M."/>
            <person name="Kasson M.T."/>
            <person name="Metheny A.M."/>
            <person name="Stauder C.M."/>
            <person name="Lovett B."/>
            <person name="Lynch S.C."/>
            <person name="Garnas J.R."/>
            <person name="Kasson L.R."/>
            <person name="Stajich J.E."/>
        </authorList>
    </citation>
    <scope>NUCLEOTIDE SEQUENCE [LARGE SCALE GENOMIC DNA]</scope>
    <source>
        <strain evidence="2 3">NRRL 64653</strain>
    </source>
</reference>
<evidence type="ECO:0000256" key="1">
    <source>
        <dbReference type="SAM" id="MobiDB-lite"/>
    </source>
</evidence>